<dbReference type="Pfam" id="PF00662">
    <property type="entry name" value="Proton_antipo_N"/>
    <property type="match status" value="1"/>
</dbReference>
<feature type="transmembrane region" description="Helical" evidence="10">
    <location>
        <begin position="246"/>
        <end position="268"/>
    </location>
</feature>
<feature type="transmembrane region" description="Helical" evidence="10">
    <location>
        <begin position="166"/>
        <end position="189"/>
    </location>
</feature>
<feature type="transmembrane region" description="Helical" evidence="10">
    <location>
        <begin position="326"/>
        <end position="350"/>
    </location>
</feature>
<feature type="transmembrane region" description="Helical" evidence="10">
    <location>
        <begin position="464"/>
        <end position="487"/>
    </location>
</feature>
<feature type="transmembrane region" description="Helical" evidence="10">
    <location>
        <begin position="371"/>
        <end position="390"/>
    </location>
</feature>
<keyword evidence="6 10" id="KW-1133">Transmembrane helix</keyword>
<evidence type="ECO:0000256" key="3">
    <source>
        <dbReference type="ARBA" id="ARBA00022449"/>
    </source>
</evidence>
<feature type="transmembrane region" description="Helical" evidence="10">
    <location>
        <begin position="274"/>
        <end position="295"/>
    </location>
</feature>
<dbReference type="InterPro" id="IPR001516">
    <property type="entry name" value="Proton_antipo_N"/>
</dbReference>
<feature type="domain" description="Na+/H+ antiporter MnhB subunit-related protein" evidence="13">
    <location>
        <begin position="806"/>
        <end position="928"/>
    </location>
</feature>
<feature type="transmembrane region" description="Helical" evidence="10">
    <location>
        <begin position="137"/>
        <end position="154"/>
    </location>
</feature>
<keyword evidence="2" id="KW-0813">Transport</keyword>
<feature type="transmembrane region" description="Helical" evidence="10">
    <location>
        <begin position="611"/>
        <end position="629"/>
    </location>
</feature>
<feature type="transmembrane region" description="Helical" evidence="10">
    <location>
        <begin position="209"/>
        <end position="234"/>
    </location>
</feature>
<feature type="domain" description="NADH-Ubiquinone oxidoreductase (complex I) chain 5 N-terminal" evidence="12">
    <location>
        <begin position="69"/>
        <end position="114"/>
    </location>
</feature>
<sequence>MHDALYLSAAIALPYLGALVAALLPANARNLEAWLAGGVALLSLVMVWLLYAGIADGGVARFEIPWVPELGLNLVLRMDGLASVFAAMVAGIGFLVVLYARYYMSPDDPIPRFFAFLLAFMGSMMGLVLSGNIIQLVFFWELTSLFSFLLIGYWQHAAPARDGARMALTITATGGLALFAGMLLLGHIVGSYDLDVVLAAGDAIRAHALYLPMLVLVLLGALTKSAQFPFHFWLPQAMAAPTPVSAYLHSATLVKAGIFLMARLWPVLAGTDAWFWIVSTSGLITLLVGAYVAIFQHDLKALLAYSTISHLGLITLLLGLNSELAMVAAIFHTMNHATFKASLFMAAGIIDHETGTRDIRRLSGLNETMPFTARLALVAAAAMAGVPLLNGFISKEMFFTEAVSAAGAPTWLHGILPGAALLAGIFAVTYSLRFIHGAFFGPVTADLPRTPHEPPQFMRVPVEVLVFGCMVVGILPAATIGPFLAVAVRSVLGDSTPDYSLAVWHGVNLPLVMSLIALAAGVLLYRLLQPHLRAGVDGTPLLRGLDGRRIFDQVMVFLSWRFARTLERLLHTAGLQMQLRLLVCVSFAAAVLALLPYGLRAGDVSLTGIDPVVALMWTVGGACAIGAAYQAKYHRLAALILLGGAGLVTCLTFVWFSAPDLALTQLLVEVVTTVLLLLGLRWLPKRQESAGPGHMSARLRRYRDFGIAVAAGAGLTAISYATMTRASPEGISRAFLERAYTEGGGTNVVNVILVDFRGFDTLGEIAVLGIVALTVFALLRRFRPAPESIGTPDQQQGEARDWLLVPAVLMRLMFPVICLVALYLLLRGHDLPGGGFAAGLMASVAILLQYMAGGTRWVEDHLRVHPLRWMGAGLLLAALTGAGALVAGVPFLTSYFAYADLGWFGKLPVASAMLFDIGVFALVFGATVLMLIAIAHQSVRSQRAAPPVAQIPGGDD</sequence>
<dbReference type="InterPro" id="IPR050616">
    <property type="entry name" value="CPA3_Na-H_Antiporter_A"/>
</dbReference>
<feature type="transmembrane region" description="Helical" evidence="10">
    <location>
        <begin position="910"/>
        <end position="934"/>
    </location>
</feature>
<dbReference type="InterPro" id="IPR046806">
    <property type="entry name" value="MrpA_C/MbhE"/>
</dbReference>
<accession>A0ABS3KMT9</accession>
<proteinExistence type="predicted"/>
<feature type="transmembrane region" description="Helical" evidence="10">
    <location>
        <begin position="302"/>
        <end position="320"/>
    </location>
</feature>
<evidence type="ECO:0000256" key="9">
    <source>
        <dbReference type="RuleBase" id="RU000320"/>
    </source>
</evidence>
<dbReference type="PANTHER" id="PTHR43373">
    <property type="entry name" value="NA(+)/H(+) ANTIPORTER SUBUNIT"/>
    <property type="match status" value="1"/>
</dbReference>
<dbReference type="NCBIfam" id="NF009288">
    <property type="entry name" value="PRK12648.1"/>
    <property type="match status" value="1"/>
</dbReference>
<evidence type="ECO:0000313" key="16">
    <source>
        <dbReference type="EMBL" id="MBO1078779.1"/>
    </source>
</evidence>
<feature type="transmembrane region" description="Helical" evidence="10">
    <location>
        <begin position="831"/>
        <end position="852"/>
    </location>
</feature>
<evidence type="ECO:0000256" key="10">
    <source>
        <dbReference type="SAM" id="Phobius"/>
    </source>
</evidence>
<dbReference type="InterPro" id="IPR025383">
    <property type="entry name" value="MrpA_C/MbhD"/>
</dbReference>
<dbReference type="Pfam" id="PF04039">
    <property type="entry name" value="MnhB"/>
    <property type="match status" value="1"/>
</dbReference>
<evidence type="ECO:0000256" key="5">
    <source>
        <dbReference type="ARBA" id="ARBA00022692"/>
    </source>
</evidence>
<evidence type="ECO:0000256" key="1">
    <source>
        <dbReference type="ARBA" id="ARBA00004651"/>
    </source>
</evidence>
<dbReference type="Proteomes" id="UP001518989">
    <property type="component" value="Unassembled WGS sequence"/>
</dbReference>
<keyword evidence="7" id="KW-0406">Ion transport</keyword>
<dbReference type="Pfam" id="PF00361">
    <property type="entry name" value="Proton_antipo_M"/>
    <property type="match status" value="1"/>
</dbReference>
<protein>
    <submittedName>
        <fullName evidence="16">Monovalent cation/H+ antiporter subunit A</fullName>
    </submittedName>
</protein>
<keyword evidence="3" id="KW-0050">Antiport</keyword>
<keyword evidence="4" id="KW-1003">Cell membrane</keyword>
<feature type="domain" description="MrpA C-terminal/MbhE" evidence="15">
    <location>
        <begin position="699"/>
        <end position="796"/>
    </location>
</feature>
<gene>
    <name evidence="16" type="ORF">IAI61_07045</name>
</gene>
<evidence type="ECO:0000259" key="12">
    <source>
        <dbReference type="Pfam" id="PF00662"/>
    </source>
</evidence>
<feature type="transmembrane region" description="Helical" evidence="10">
    <location>
        <begin position="636"/>
        <end position="656"/>
    </location>
</feature>
<evidence type="ECO:0000256" key="6">
    <source>
        <dbReference type="ARBA" id="ARBA00022989"/>
    </source>
</evidence>
<feature type="domain" description="NADH:quinone oxidoreductase/Mrp antiporter transmembrane" evidence="11">
    <location>
        <begin position="130"/>
        <end position="406"/>
    </location>
</feature>
<organism evidence="16 17">
    <name type="scientific">Roseomonas haemaphysalidis</name>
    <dbReference type="NCBI Taxonomy" id="2768162"/>
    <lineage>
        <taxon>Bacteria</taxon>
        <taxon>Pseudomonadati</taxon>
        <taxon>Pseudomonadota</taxon>
        <taxon>Alphaproteobacteria</taxon>
        <taxon>Acetobacterales</taxon>
        <taxon>Roseomonadaceae</taxon>
        <taxon>Roseomonas</taxon>
    </lineage>
</organism>
<dbReference type="Pfam" id="PF13244">
    <property type="entry name" value="MbhD"/>
    <property type="match status" value="1"/>
</dbReference>
<evidence type="ECO:0000256" key="7">
    <source>
        <dbReference type="ARBA" id="ARBA00023065"/>
    </source>
</evidence>
<feature type="transmembrane region" description="Helical" evidence="10">
    <location>
        <begin position="579"/>
        <end position="599"/>
    </location>
</feature>
<feature type="transmembrane region" description="Helical" evidence="10">
    <location>
        <begin position="507"/>
        <end position="528"/>
    </location>
</feature>
<feature type="domain" description="MrpA C-terminal/MbhD" evidence="14">
    <location>
        <begin position="622"/>
        <end position="685"/>
    </location>
</feature>
<feature type="transmembrane region" description="Helical" evidence="10">
    <location>
        <begin position="765"/>
        <end position="782"/>
    </location>
</feature>
<evidence type="ECO:0000259" key="13">
    <source>
        <dbReference type="Pfam" id="PF04039"/>
    </source>
</evidence>
<dbReference type="RefSeq" id="WP_207416215.1">
    <property type="nucleotide sequence ID" value="NZ_CP061177.1"/>
</dbReference>
<dbReference type="InterPro" id="IPR001750">
    <property type="entry name" value="ND/Mrp_TM"/>
</dbReference>
<feature type="transmembrane region" description="Helical" evidence="10">
    <location>
        <begin position="410"/>
        <end position="432"/>
    </location>
</feature>
<comment type="caution">
    <text evidence="16">The sequence shown here is derived from an EMBL/GenBank/DDBJ whole genome shotgun (WGS) entry which is preliminary data.</text>
</comment>
<evidence type="ECO:0000259" key="11">
    <source>
        <dbReference type="Pfam" id="PF00361"/>
    </source>
</evidence>
<feature type="transmembrane region" description="Helical" evidence="10">
    <location>
        <begin position="112"/>
        <end position="131"/>
    </location>
</feature>
<dbReference type="Pfam" id="PF20501">
    <property type="entry name" value="MbhE"/>
    <property type="match status" value="1"/>
</dbReference>
<evidence type="ECO:0000256" key="2">
    <source>
        <dbReference type="ARBA" id="ARBA00022448"/>
    </source>
</evidence>
<feature type="transmembrane region" description="Helical" evidence="10">
    <location>
        <begin position="74"/>
        <end position="100"/>
    </location>
</feature>
<keyword evidence="5 9" id="KW-0812">Transmembrane</keyword>
<evidence type="ECO:0000256" key="4">
    <source>
        <dbReference type="ARBA" id="ARBA00022475"/>
    </source>
</evidence>
<evidence type="ECO:0000259" key="15">
    <source>
        <dbReference type="Pfam" id="PF20501"/>
    </source>
</evidence>
<keyword evidence="8 10" id="KW-0472">Membrane</keyword>
<dbReference type="EMBL" id="JACTNG010000003">
    <property type="protein sequence ID" value="MBO1078779.1"/>
    <property type="molecule type" value="Genomic_DNA"/>
</dbReference>
<evidence type="ECO:0000259" key="14">
    <source>
        <dbReference type="Pfam" id="PF13244"/>
    </source>
</evidence>
<name>A0ABS3KMT9_9PROT</name>
<evidence type="ECO:0000313" key="17">
    <source>
        <dbReference type="Proteomes" id="UP001518989"/>
    </source>
</evidence>
<feature type="transmembrane region" description="Helical" evidence="10">
    <location>
        <begin position="705"/>
        <end position="723"/>
    </location>
</feature>
<keyword evidence="17" id="KW-1185">Reference proteome</keyword>
<dbReference type="InterPro" id="IPR007182">
    <property type="entry name" value="MnhB"/>
</dbReference>
<dbReference type="PRINTS" id="PR01434">
    <property type="entry name" value="NADHDHGNASE5"/>
</dbReference>
<feature type="transmembrane region" description="Helical" evidence="10">
    <location>
        <begin position="6"/>
        <end position="26"/>
    </location>
</feature>
<feature type="transmembrane region" description="Helical" evidence="10">
    <location>
        <begin position="803"/>
        <end position="825"/>
    </location>
</feature>
<feature type="transmembrane region" description="Helical" evidence="10">
    <location>
        <begin position="662"/>
        <end position="684"/>
    </location>
</feature>
<feature type="transmembrane region" description="Helical" evidence="10">
    <location>
        <begin position="33"/>
        <end position="54"/>
    </location>
</feature>
<reference evidence="16 17" key="1">
    <citation type="submission" date="2020-09" db="EMBL/GenBank/DDBJ databases">
        <title>Roseomonas.</title>
        <authorList>
            <person name="Zhu W."/>
        </authorList>
    </citation>
    <scope>NUCLEOTIDE SEQUENCE [LARGE SCALE GENOMIC DNA]</scope>
    <source>
        <strain evidence="16 17">573</strain>
    </source>
</reference>
<feature type="transmembrane region" description="Helical" evidence="10">
    <location>
        <begin position="873"/>
        <end position="898"/>
    </location>
</feature>
<dbReference type="PANTHER" id="PTHR43373:SF1">
    <property type="entry name" value="NA(+)_H(+) ANTIPORTER SUBUNIT A"/>
    <property type="match status" value="1"/>
</dbReference>
<evidence type="ECO:0000256" key="8">
    <source>
        <dbReference type="ARBA" id="ARBA00023136"/>
    </source>
</evidence>
<comment type="subcellular location">
    <subcellularLocation>
        <location evidence="1">Cell membrane</location>
        <topology evidence="1">Multi-pass membrane protein</topology>
    </subcellularLocation>
    <subcellularLocation>
        <location evidence="9">Membrane</location>
        <topology evidence="9">Multi-pass membrane protein</topology>
    </subcellularLocation>
</comment>